<keyword evidence="3" id="KW-1185">Reference proteome</keyword>
<comment type="caution">
    <text evidence="2">The sequence shown here is derived from an EMBL/GenBank/DDBJ whole genome shotgun (WGS) entry which is preliminary data.</text>
</comment>
<dbReference type="EMBL" id="MU007119">
    <property type="protein sequence ID" value="KAF2419568.1"/>
    <property type="molecule type" value="Genomic_DNA"/>
</dbReference>
<reference evidence="2" key="1">
    <citation type="journal article" date="2020" name="Stud. Mycol.">
        <title>101 Dothideomycetes genomes: a test case for predicting lifestyles and emergence of pathogens.</title>
        <authorList>
            <person name="Haridas S."/>
            <person name="Albert R."/>
            <person name="Binder M."/>
            <person name="Bloem J."/>
            <person name="Labutti K."/>
            <person name="Salamov A."/>
            <person name="Andreopoulos B."/>
            <person name="Baker S."/>
            <person name="Barry K."/>
            <person name="Bills G."/>
            <person name="Bluhm B."/>
            <person name="Cannon C."/>
            <person name="Castanera R."/>
            <person name="Culley D."/>
            <person name="Daum C."/>
            <person name="Ezra D."/>
            <person name="Gonzalez J."/>
            <person name="Henrissat B."/>
            <person name="Kuo A."/>
            <person name="Liang C."/>
            <person name="Lipzen A."/>
            <person name="Lutzoni F."/>
            <person name="Magnuson J."/>
            <person name="Mondo S."/>
            <person name="Nolan M."/>
            <person name="Ohm R."/>
            <person name="Pangilinan J."/>
            <person name="Park H.-J."/>
            <person name="Ramirez L."/>
            <person name="Alfaro M."/>
            <person name="Sun H."/>
            <person name="Tritt A."/>
            <person name="Yoshinaga Y."/>
            <person name="Zwiers L.-H."/>
            <person name="Turgeon B."/>
            <person name="Goodwin S."/>
            <person name="Spatafora J."/>
            <person name="Crous P."/>
            <person name="Grigoriev I."/>
        </authorList>
    </citation>
    <scope>NUCLEOTIDE SEQUENCE</scope>
    <source>
        <strain evidence="2">CBS 130266</strain>
    </source>
</reference>
<accession>A0A9P4NFL6</accession>
<dbReference type="AlphaFoldDB" id="A0A9P4NFL6"/>
<dbReference type="InterPro" id="IPR021054">
    <property type="entry name" value="Cell_wall_mannoprotein_1"/>
</dbReference>
<keyword evidence="1" id="KW-0732">Signal</keyword>
<name>A0A9P4NFL6_9PEZI</name>
<dbReference type="PANTHER" id="PTHR38123">
    <property type="entry name" value="CELL WALL SERINE-THREONINE-RICH GALACTOMANNOPROTEIN MP1 (AFU_ORTHOLOGUE AFUA_4G03240)"/>
    <property type="match status" value="1"/>
</dbReference>
<organism evidence="2 3">
    <name type="scientific">Tothia fuscella</name>
    <dbReference type="NCBI Taxonomy" id="1048955"/>
    <lineage>
        <taxon>Eukaryota</taxon>
        <taxon>Fungi</taxon>
        <taxon>Dikarya</taxon>
        <taxon>Ascomycota</taxon>
        <taxon>Pezizomycotina</taxon>
        <taxon>Dothideomycetes</taxon>
        <taxon>Pleosporomycetidae</taxon>
        <taxon>Venturiales</taxon>
        <taxon>Cylindrosympodiaceae</taxon>
        <taxon>Tothia</taxon>
    </lineage>
</organism>
<dbReference type="OrthoDB" id="2422134at2759"/>
<feature type="signal peptide" evidence="1">
    <location>
        <begin position="1"/>
        <end position="20"/>
    </location>
</feature>
<dbReference type="Gene3D" id="1.20.1280.140">
    <property type="match status" value="1"/>
</dbReference>
<sequence>MRFNRIQVLALFSLTKFITATPLNSRDLTIVSDAITNIISALTTFDTSVNRLPATPFTDITTTGTAIISTLDTSTTNVLASQPLTIGDTINLVTPARNLGNTANSTLNDLIVRRDSLAIAGEAPAVVTLLEGMKTGSGVFVDAVVSKVPSALQGSVRSVSCQVTDAFNRGITAFGGVVNGTVCV</sequence>
<dbReference type="PANTHER" id="PTHR38123:SF6">
    <property type="entry name" value="CELL WALL SERINE-THREONINE-RICH GALACTOMANNOPROTEIN MP1 (AFU_ORTHOLOGUE AFUA_4G03240)"/>
    <property type="match status" value="1"/>
</dbReference>
<evidence type="ECO:0000313" key="2">
    <source>
        <dbReference type="EMBL" id="KAF2419568.1"/>
    </source>
</evidence>
<gene>
    <name evidence="2" type="ORF">EJ08DRAFT_702807</name>
</gene>
<dbReference type="Pfam" id="PF12296">
    <property type="entry name" value="HsbA"/>
    <property type="match status" value="1"/>
</dbReference>
<evidence type="ECO:0000313" key="3">
    <source>
        <dbReference type="Proteomes" id="UP000800235"/>
    </source>
</evidence>
<dbReference type="GO" id="GO:0005576">
    <property type="term" value="C:extracellular region"/>
    <property type="evidence" value="ECO:0007669"/>
    <property type="project" value="TreeGrafter"/>
</dbReference>
<proteinExistence type="predicted"/>
<protein>
    <submittedName>
        <fullName evidence="2">Uncharacterized protein</fullName>
    </submittedName>
</protein>
<feature type="chain" id="PRO_5040463271" evidence="1">
    <location>
        <begin position="21"/>
        <end position="184"/>
    </location>
</feature>
<dbReference type="Proteomes" id="UP000800235">
    <property type="component" value="Unassembled WGS sequence"/>
</dbReference>
<evidence type="ECO:0000256" key="1">
    <source>
        <dbReference type="SAM" id="SignalP"/>
    </source>
</evidence>